<accession>A0ABS2W0E5</accession>
<dbReference type="RefSeq" id="WP_205386826.1">
    <property type="nucleotide sequence ID" value="NZ_JAFFZS010000045.1"/>
</dbReference>
<comment type="caution">
    <text evidence="2">The sequence shown here is derived from an EMBL/GenBank/DDBJ whole genome shotgun (WGS) entry which is preliminary data.</text>
</comment>
<dbReference type="Pfam" id="PF00656">
    <property type="entry name" value="Peptidase_C14"/>
    <property type="match status" value="1"/>
</dbReference>
<dbReference type="EMBL" id="JAFFZS010000045">
    <property type="protein sequence ID" value="MBN0048695.1"/>
    <property type="molecule type" value="Genomic_DNA"/>
</dbReference>
<dbReference type="Gene3D" id="3.40.50.1460">
    <property type="match status" value="1"/>
</dbReference>
<evidence type="ECO:0000313" key="3">
    <source>
        <dbReference type="Proteomes" id="UP000788262"/>
    </source>
</evidence>
<name>A0ABS2W0E5_STRAS</name>
<organism evidence="2 3">
    <name type="scientific">Streptomyces actuosus</name>
    <dbReference type="NCBI Taxonomy" id="1885"/>
    <lineage>
        <taxon>Bacteria</taxon>
        <taxon>Bacillati</taxon>
        <taxon>Actinomycetota</taxon>
        <taxon>Actinomycetes</taxon>
        <taxon>Kitasatosporales</taxon>
        <taxon>Streptomycetaceae</taxon>
        <taxon>Streptomyces</taxon>
    </lineage>
</organism>
<evidence type="ECO:0000259" key="1">
    <source>
        <dbReference type="Pfam" id="PF00656"/>
    </source>
</evidence>
<feature type="domain" description="Peptidase C14 caspase" evidence="1">
    <location>
        <begin position="11"/>
        <end position="179"/>
    </location>
</feature>
<reference evidence="2 3" key="1">
    <citation type="submission" date="2021-02" db="EMBL/GenBank/DDBJ databases">
        <title>Whole genome sequencing of Streptomyces actuosus VRA1.</title>
        <authorList>
            <person name="Sen G."/>
            <person name="Sen A."/>
        </authorList>
    </citation>
    <scope>NUCLEOTIDE SEQUENCE [LARGE SCALE GENOMIC DNA]</scope>
    <source>
        <strain evidence="2 3">VRA1</strain>
    </source>
</reference>
<keyword evidence="3" id="KW-1185">Reference proteome</keyword>
<protein>
    <submittedName>
        <fullName evidence="2">Caspase family protein</fullName>
    </submittedName>
</protein>
<gene>
    <name evidence="2" type="ORF">JS756_32315</name>
</gene>
<evidence type="ECO:0000313" key="2">
    <source>
        <dbReference type="EMBL" id="MBN0048695.1"/>
    </source>
</evidence>
<dbReference type="InterPro" id="IPR011600">
    <property type="entry name" value="Pept_C14_caspase"/>
</dbReference>
<proteinExistence type="predicted"/>
<sequence>MTQFPDPGRSRAVLIGTGSHTEGSGLTDLPAVHTNLAALRAVLTDPDTGVLPPEHCVTAADPGTPAEAGAVLACAAQQATDLLLVYYSGHGLVDDRGRLHLALPQTEPGQPRWSSLPFDTLREELLDSPAVIRVLILDCCFSGRAIEAMGGPDGEISGQIDIAGTYTLASTSATTVSYAPRGAAHTAFTGPC</sequence>
<dbReference type="NCBIfam" id="NF047832">
    <property type="entry name" value="caspase_w_EACC1"/>
    <property type="match status" value="1"/>
</dbReference>
<dbReference type="Proteomes" id="UP000788262">
    <property type="component" value="Unassembled WGS sequence"/>
</dbReference>